<sequence>MTQPVSVPANVTLPELTFRGVLLGALITVIFTASNVFLGLKVGLTFSSAIPAAVISMSVLRLFKDANILENNMVQTQASAAGTLSSIIFILPALVMMGHWQGFPFWQTLGICAAGGMLGVMFTIPLRHVMVVQSDLPYPEGVAAAEILRVGSAERAQDAAEDAGAAGAKPAAKPAATGMGDIVTGGVAAAVVSFAASGLRVLGDGVSGWFALGGAVFRLPMGFSLALLGAGYLIGIVAGLAMLTGLIISWGIAVPILTAMGDMPAGQTLAQYASGLWSSQVRFIGAGVIGVGAIWTLATLFMPMARGVKASFSALTKAGAARAGQAPRTERDLSAGWISVVTLVLVAILVVTFQVFLAGAPLSAGAIWKLVAYAVLFAFVFGFLVAAACGYMAGLVGSSTSPISGVGIVAIVLVSLLMLALGGELLAAQNGVQMAIALAIFSTSAVVAVASISNDNLQDLKTGWLVGATPWRQQVALLIGCVVGAAVISPVLDLLYNAYGFADAMPRQGMDPAQALSAPQATLMLAIARGIFTHQLNWTMILIGMGVGVCLIVLDEILKRTCRVARMPVLAVGIGIYLPPTVAAPIVAGAVLAWLLELALRRRAAAAGKPYEQFADAPNRRGVLIASGLIVGESLVGVLMAAVIGASSSDAPLAIAGESFAPIASYLGLAVFVLVAVLFWRRVMRLA</sequence>
<dbReference type="RefSeq" id="WP_306951219.1">
    <property type="nucleotide sequence ID" value="NZ_CP132976.1"/>
</dbReference>
<feature type="transmembrane region" description="Helical" evidence="6">
    <location>
        <begin position="405"/>
        <end position="427"/>
    </location>
</feature>
<name>A0ABY9M9T6_9BURK</name>
<reference evidence="7 8" key="1">
    <citation type="submission" date="2023-08" db="EMBL/GenBank/DDBJ databases">
        <title>Achromobacter seleniivolatilans sp. nov., isolated from seleniferous soil.</title>
        <authorList>
            <person name="Zhang S."/>
            <person name="Li K."/>
            <person name="Peng J."/>
            <person name="Zhao Q."/>
            <person name="Wang H."/>
            <person name="Guo Y."/>
        </authorList>
    </citation>
    <scope>NUCLEOTIDE SEQUENCE [LARGE SCALE GENOMIC DNA]</scope>
    <source>
        <strain evidence="7 8">R39</strain>
    </source>
</reference>
<proteinExistence type="predicted"/>
<evidence type="ECO:0000256" key="6">
    <source>
        <dbReference type="SAM" id="Phobius"/>
    </source>
</evidence>
<dbReference type="Pfam" id="PF03169">
    <property type="entry name" value="OPT"/>
    <property type="match status" value="1"/>
</dbReference>
<dbReference type="NCBIfam" id="TIGR00728">
    <property type="entry name" value="OPT_sfam"/>
    <property type="match status" value="1"/>
</dbReference>
<feature type="transmembrane region" description="Helical" evidence="6">
    <location>
        <begin position="659"/>
        <end position="680"/>
    </location>
</feature>
<keyword evidence="2" id="KW-0813">Transport</keyword>
<dbReference type="InterPro" id="IPR045035">
    <property type="entry name" value="YSL-like"/>
</dbReference>
<feature type="transmembrane region" description="Helical" evidence="6">
    <location>
        <begin position="337"/>
        <end position="358"/>
    </location>
</feature>
<evidence type="ECO:0000256" key="5">
    <source>
        <dbReference type="ARBA" id="ARBA00023136"/>
    </source>
</evidence>
<dbReference type="InterPro" id="IPR004814">
    <property type="entry name" value="Oligopep_transpt"/>
</dbReference>
<dbReference type="PANTHER" id="PTHR31645">
    <property type="entry name" value="OLIGOPEPTIDE TRANSPORTER YGL114W-RELATED"/>
    <property type="match status" value="1"/>
</dbReference>
<keyword evidence="4 6" id="KW-1133">Transmembrane helix</keyword>
<evidence type="ECO:0000256" key="1">
    <source>
        <dbReference type="ARBA" id="ARBA00004141"/>
    </source>
</evidence>
<feature type="transmembrane region" description="Helical" evidence="6">
    <location>
        <begin position="209"/>
        <end position="234"/>
    </location>
</feature>
<evidence type="ECO:0000256" key="4">
    <source>
        <dbReference type="ARBA" id="ARBA00022989"/>
    </source>
</evidence>
<gene>
    <name evidence="7" type="ORF">RAS12_14910</name>
</gene>
<feature type="transmembrane region" description="Helical" evidence="6">
    <location>
        <begin position="78"/>
        <end position="98"/>
    </location>
</feature>
<feature type="transmembrane region" description="Helical" evidence="6">
    <location>
        <begin position="623"/>
        <end position="647"/>
    </location>
</feature>
<feature type="transmembrane region" description="Helical" evidence="6">
    <location>
        <begin position="370"/>
        <end position="393"/>
    </location>
</feature>
<feature type="transmembrane region" description="Helical" evidence="6">
    <location>
        <begin position="20"/>
        <end position="38"/>
    </location>
</feature>
<evidence type="ECO:0000313" key="8">
    <source>
        <dbReference type="Proteomes" id="UP001234798"/>
    </source>
</evidence>
<feature type="transmembrane region" description="Helical" evidence="6">
    <location>
        <begin position="240"/>
        <end position="260"/>
    </location>
</feature>
<evidence type="ECO:0000256" key="2">
    <source>
        <dbReference type="ARBA" id="ARBA00022448"/>
    </source>
</evidence>
<feature type="transmembrane region" description="Helical" evidence="6">
    <location>
        <begin position="281"/>
        <end position="302"/>
    </location>
</feature>
<feature type="transmembrane region" description="Helical" evidence="6">
    <location>
        <begin position="574"/>
        <end position="596"/>
    </location>
</feature>
<keyword evidence="3 6" id="KW-0812">Transmembrane</keyword>
<feature type="transmembrane region" description="Helical" evidence="6">
    <location>
        <begin position="45"/>
        <end position="63"/>
    </location>
</feature>
<evidence type="ECO:0000256" key="3">
    <source>
        <dbReference type="ARBA" id="ARBA00022692"/>
    </source>
</evidence>
<feature type="transmembrane region" description="Helical" evidence="6">
    <location>
        <begin position="474"/>
        <end position="496"/>
    </location>
</feature>
<dbReference type="NCBIfam" id="TIGR00733">
    <property type="entry name" value="OPT family oligopeptide transporter"/>
    <property type="match status" value="1"/>
</dbReference>
<feature type="transmembrane region" description="Helical" evidence="6">
    <location>
        <begin position="536"/>
        <end position="554"/>
    </location>
</feature>
<dbReference type="InterPro" id="IPR004813">
    <property type="entry name" value="OPT"/>
</dbReference>
<dbReference type="EMBL" id="CP132976">
    <property type="protein sequence ID" value="WMD23605.1"/>
    <property type="molecule type" value="Genomic_DNA"/>
</dbReference>
<organism evidence="7 8">
    <name type="scientific">Achromobacter seleniivolatilans</name>
    <dbReference type="NCBI Taxonomy" id="3047478"/>
    <lineage>
        <taxon>Bacteria</taxon>
        <taxon>Pseudomonadati</taxon>
        <taxon>Pseudomonadota</taxon>
        <taxon>Betaproteobacteria</taxon>
        <taxon>Burkholderiales</taxon>
        <taxon>Alcaligenaceae</taxon>
        <taxon>Achromobacter</taxon>
    </lineage>
</organism>
<dbReference type="Proteomes" id="UP001234798">
    <property type="component" value="Chromosome"/>
</dbReference>
<evidence type="ECO:0000313" key="7">
    <source>
        <dbReference type="EMBL" id="WMD23605.1"/>
    </source>
</evidence>
<feature type="transmembrane region" description="Helical" evidence="6">
    <location>
        <begin position="105"/>
        <end position="126"/>
    </location>
</feature>
<protein>
    <submittedName>
        <fullName evidence="7">Oligopeptide transporter, OPT family</fullName>
    </submittedName>
</protein>
<dbReference type="PANTHER" id="PTHR31645:SF0">
    <property type="entry name" value="OLIGOPEPTIDE TRANSPORTER YGL114W-RELATED"/>
    <property type="match status" value="1"/>
</dbReference>
<keyword evidence="8" id="KW-1185">Reference proteome</keyword>
<keyword evidence="5 6" id="KW-0472">Membrane</keyword>
<feature type="transmembrane region" description="Helical" evidence="6">
    <location>
        <begin position="434"/>
        <end position="454"/>
    </location>
</feature>
<accession>A0ABY9M9T6</accession>
<feature type="transmembrane region" description="Helical" evidence="6">
    <location>
        <begin position="182"/>
        <end position="202"/>
    </location>
</feature>
<comment type="subcellular location">
    <subcellularLocation>
        <location evidence="1">Membrane</location>
        <topology evidence="1">Multi-pass membrane protein</topology>
    </subcellularLocation>
</comment>